<feature type="domain" description="ABC transmembrane type-1" evidence="9">
    <location>
        <begin position="105"/>
        <end position="307"/>
    </location>
</feature>
<accession>A0A4Q8AQS5</accession>
<proteinExistence type="inferred from homology"/>
<feature type="transmembrane region" description="Helical" evidence="7">
    <location>
        <begin position="42"/>
        <end position="63"/>
    </location>
</feature>
<dbReference type="EMBL" id="SHLC01000001">
    <property type="protein sequence ID" value="RZU67090.1"/>
    <property type="molecule type" value="Genomic_DNA"/>
</dbReference>
<feature type="compositionally biased region" description="Low complexity" evidence="8">
    <location>
        <begin position="1"/>
        <end position="16"/>
    </location>
</feature>
<keyword evidence="11" id="KW-1185">Reference proteome</keyword>
<evidence type="ECO:0000313" key="10">
    <source>
        <dbReference type="EMBL" id="RZU67090.1"/>
    </source>
</evidence>
<evidence type="ECO:0000256" key="5">
    <source>
        <dbReference type="ARBA" id="ARBA00022989"/>
    </source>
</evidence>
<protein>
    <submittedName>
        <fullName evidence="10">Multiple sugar transport system permease protein</fullName>
    </submittedName>
</protein>
<keyword evidence="10" id="KW-0762">Sugar transport</keyword>
<evidence type="ECO:0000256" key="7">
    <source>
        <dbReference type="RuleBase" id="RU363032"/>
    </source>
</evidence>
<evidence type="ECO:0000259" key="9">
    <source>
        <dbReference type="PROSITE" id="PS50928"/>
    </source>
</evidence>
<dbReference type="PANTHER" id="PTHR43744:SF12">
    <property type="entry name" value="ABC TRANSPORTER PERMEASE PROTEIN MG189-RELATED"/>
    <property type="match status" value="1"/>
</dbReference>
<keyword evidence="6 7" id="KW-0472">Membrane</keyword>
<evidence type="ECO:0000313" key="11">
    <source>
        <dbReference type="Proteomes" id="UP000291483"/>
    </source>
</evidence>
<evidence type="ECO:0000256" key="8">
    <source>
        <dbReference type="SAM" id="MobiDB-lite"/>
    </source>
</evidence>
<feature type="transmembrane region" description="Helical" evidence="7">
    <location>
        <begin position="228"/>
        <end position="250"/>
    </location>
</feature>
<keyword evidence="3" id="KW-1003">Cell membrane</keyword>
<comment type="caution">
    <text evidence="10">The sequence shown here is derived from an EMBL/GenBank/DDBJ whole genome shotgun (WGS) entry which is preliminary data.</text>
</comment>
<reference evidence="10 11" key="1">
    <citation type="submission" date="2019-02" db="EMBL/GenBank/DDBJ databases">
        <title>Sequencing the genomes of 1000 actinobacteria strains.</title>
        <authorList>
            <person name="Klenk H.-P."/>
        </authorList>
    </citation>
    <scope>NUCLEOTIDE SEQUENCE [LARGE SCALE GENOMIC DNA]</scope>
    <source>
        <strain evidence="10 11">DSM 18319</strain>
    </source>
</reference>
<dbReference type="PANTHER" id="PTHR43744">
    <property type="entry name" value="ABC TRANSPORTER PERMEASE PROTEIN MG189-RELATED-RELATED"/>
    <property type="match status" value="1"/>
</dbReference>
<feature type="region of interest" description="Disordered" evidence="8">
    <location>
        <begin position="1"/>
        <end position="33"/>
    </location>
</feature>
<feature type="compositionally biased region" description="Basic residues" evidence="8">
    <location>
        <begin position="21"/>
        <end position="33"/>
    </location>
</feature>
<dbReference type="GO" id="GO:0055085">
    <property type="term" value="P:transmembrane transport"/>
    <property type="evidence" value="ECO:0007669"/>
    <property type="project" value="InterPro"/>
</dbReference>
<feature type="transmembrane region" description="Helical" evidence="7">
    <location>
        <begin position="289"/>
        <end position="312"/>
    </location>
</feature>
<feature type="transmembrane region" description="Helical" evidence="7">
    <location>
        <begin position="109"/>
        <end position="129"/>
    </location>
</feature>
<dbReference type="Gene3D" id="1.10.3720.10">
    <property type="entry name" value="MetI-like"/>
    <property type="match status" value="1"/>
</dbReference>
<evidence type="ECO:0000256" key="3">
    <source>
        <dbReference type="ARBA" id="ARBA00022475"/>
    </source>
</evidence>
<sequence length="322" mass="34698">MTTSTPTAPNTSALTSVNPTHRPRASRSSRQKRAGGITSRTLVWILLLGFAALSVIPMIWLVLAPSKTAVEITTLHPMAFGSFEGYVNAWNNLMTFQDGQILTWLWNSIWYTAMIVAISCVTAILAGYALATAPLPFRRGLLILTLIAMIVPPVALVLPLFLEVTALGLYDSPWSIILTSSFYPFGVFLAYIYFTSSIPKELYEAARIDGCGEFGTFMRVALPLSKGLLGMLAFFSFTAAWVNFFLPYVFVSSGEVMPLPVGLGVLFSSTPALNPAAGANILPIRQPEIALVGLLVAIPILLVFVASAKFLTRGVLAGSVKS</sequence>
<evidence type="ECO:0000256" key="2">
    <source>
        <dbReference type="ARBA" id="ARBA00022448"/>
    </source>
</evidence>
<dbReference type="RefSeq" id="WP_130507185.1">
    <property type="nucleotide sequence ID" value="NZ_SHLC01000001.1"/>
</dbReference>
<dbReference type="GO" id="GO:0005886">
    <property type="term" value="C:plasma membrane"/>
    <property type="evidence" value="ECO:0007669"/>
    <property type="project" value="UniProtKB-SubCell"/>
</dbReference>
<feature type="transmembrane region" description="Helical" evidence="7">
    <location>
        <begin position="141"/>
        <end position="162"/>
    </location>
</feature>
<dbReference type="SUPFAM" id="SSF161098">
    <property type="entry name" value="MetI-like"/>
    <property type="match status" value="1"/>
</dbReference>
<dbReference type="OrthoDB" id="2063054at2"/>
<dbReference type="AlphaFoldDB" id="A0A4Q8AQS5"/>
<keyword evidence="4 7" id="KW-0812">Transmembrane</keyword>
<feature type="transmembrane region" description="Helical" evidence="7">
    <location>
        <begin position="256"/>
        <end position="277"/>
    </location>
</feature>
<feature type="transmembrane region" description="Helical" evidence="7">
    <location>
        <begin position="174"/>
        <end position="194"/>
    </location>
</feature>
<evidence type="ECO:0000256" key="6">
    <source>
        <dbReference type="ARBA" id="ARBA00023136"/>
    </source>
</evidence>
<dbReference type="CDD" id="cd06261">
    <property type="entry name" value="TM_PBP2"/>
    <property type="match status" value="1"/>
</dbReference>
<dbReference type="Pfam" id="PF00528">
    <property type="entry name" value="BPD_transp_1"/>
    <property type="match status" value="1"/>
</dbReference>
<name>A0A4Q8AQS5_9MICO</name>
<dbReference type="PROSITE" id="PS50928">
    <property type="entry name" value="ABC_TM1"/>
    <property type="match status" value="1"/>
</dbReference>
<comment type="similarity">
    <text evidence="7">Belongs to the binding-protein-dependent transport system permease family.</text>
</comment>
<dbReference type="InterPro" id="IPR000515">
    <property type="entry name" value="MetI-like"/>
</dbReference>
<dbReference type="InterPro" id="IPR035906">
    <property type="entry name" value="MetI-like_sf"/>
</dbReference>
<keyword evidence="2 7" id="KW-0813">Transport</keyword>
<keyword evidence="5 7" id="KW-1133">Transmembrane helix</keyword>
<gene>
    <name evidence="10" type="ORF">EV379_3467</name>
</gene>
<dbReference type="Proteomes" id="UP000291483">
    <property type="component" value="Unassembled WGS sequence"/>
</dbReference>
<organism evidence="10 11">
    <name type="scientific">Microterricola gilva</name>
    <dbReference type="NCBI Taxonomy" id="393267"/>
    <lineage>
        <taxon>Bacteria</taxon>
        <taxon>Bacillati</taxon>
        <taxon>Actinomycetota</taxon>
        <taxon>Actinomycetes</taxon>
        <taxon>Micrococcales</taxon>
        <taxon>Microbacteriaceae</taxon>
        <taxon>Microterricola</taxon>
    </lineage>
</organism>
<evidence type="ECO:0000256" key="1">
    <source>
        <dbReference type="ARBA" id="ARBA00004651"/>
    </source>
</evidence>
<evidence type="ECO:0000256" key="4">
    <source>
        <dbReference type="ARBA" id="ARBA00022692"/>
    </source>
</evidence>
<comment type="subcellular location">
    <subcellularLocation>
        <location evidence="1 7">Cell membrane</location>
        <topology evidence="1 7">Multi-pass membrane protein</topology>
    </subcellularLocation>
</comment>